<reference evidence="1 2" key="1">
    <citation type="submission" date="2018-10" db="EMBL/GenBank/DDBJ databases">
        <title>A high-quality apple genome assembly.</title>
        <authorList>
            <person name="Hu J."/>
        </authorList>
    </citation>
    <scope>NUCLEOTIDE SEQUENCE [LARGE SCALE GENOMIC DNA]</scope>
    <source>
        <strain evidence="2">cv. HFTH1</strain>
        <tissue evidence="1">Young leaf</tissue>
    </source>
</reference>
<sequence>MPCAVSARAGNEHLMPYAELLTSCAVLARAGENFEPLELLMPCAVLAHAGEEQGRGFMPFESCYGFMLFNS</sequence>
<keyword evidence="2" id="KW-1185">Reference proteome</keyword>
<dbReference type="AlphaFoldDB" id="A0A498HYW5"/>
<gene>
    <name evidence="1" type="ORF">DVH24_029893</name>
</gene>
<dbReference type="EMBL" id="RDQH01000341">
    <property type="protein sequence ID" value="RXH75172.1"/>
    <property type="molecule type" value="Genomic_DNA"/>
</dbReference>
<dbReference type="Proteomes" id="UP000290289">
    <property type="component" value="Chromosome 15"/>
</dbReference>
<proteinExistence type="predicted"/>
<comment type="caution">
    <text evidence="1">The sequence shown here is derived from an EMBL/GenBank/DDBJ whole genome shotgun (WGS) entry which is preliminary data.</text>
</comment>
<organism evidence="1 2">
    <name type="scientific">Malus domestica</name>
    <name type="common">Apple</name>
    <name type="synonym">Pyrus malus</name>
    <dbReference type="NCBI Taxonomy" id="3750"/>
    <lineage>
        <taxon>Eukaryota</taxon>
        <taxon>Viridiplantae</taxon>
        <taxon>Streptophyta</taxon>
        <taxon>Embryophyta</taxon>
        <taxon>Tracheophyta</taxon>
        <taxon>Spermatophyta</taxon>
        <taxon>Magnoliopsida</taxon>
        <taxon>eudicotyledons</taxon>
        <taxon>Gunneridae</taxon>
        <taxon>Pentapetalae</taxon>
        <taxon>rosids</taxon>
        <taxon>fabids</taxon>
        <taxon>Rosales</taxon>
        <taxon>Rosaceae</taxon>
        <taxon>Amygdaloideae</taxon>
        <taxon>Maleae</taxon>
        <taxon>Malus</taxon>
    </lineage>
</organism>
<name>A0A498HYW5_MALDO</name>
<accession>A0A498HYW5</accession>
<evidence type="ECO:0000313" key="1">
    <source>
        <dbReference type="EMBL" id="RXH75172.1"/>
    </source>
</evidence>
<evidence type="ECO:0000313" key="2">
    <source>
        <dbReference type="Proteomes" id="UP000290289"/>
    </source>
</evidence>
<protein>
    <submittedName>
        <fullName evidence="1">Uncharacterized protein</fullName>
    </submittedName>
</protein>